<sequence length="738" mass="81806">MTAGEIPRVLDAWQKSLLLGRCAQLRQLLDRPAHDPIPISGEARLEASESVSRALQDLPDTAQGGSAIPRCGIMIEPELGFPVEPLMTRTGIIRWFFLALALGGLCGRGGVPGPTPTPAIPTTAPRGTPTPVEAPDAAETLQALLQADPPVRDLRDLAVRYHGLPPNTPETACRSDRDLPLGARWDFLVSNNDTNETFTVTAVLREKTPHAYLWVEEGRTVDPADLRAAAEAFEQRTYPTVREFFGSEWTPGVDCDPHLFILHAGGLGGVAGYYASKDEFPKAVRADSNEAEMFYINLDAVRINSDFYHGVLAHEFQHMIHWYHDRNEETWLNEGASELAAFLSGYDVGGFESAFLVQPDTQLNTWGTQEEGNAEHYGAAFLFLAYFLERFGEEATRRLVAHPENGLEAVDAVLREWGVGEDADAFFLEWVAANFLDHAEPASGPRYRALQLPEPRRAVRVNRLPQEIRDTVFPYATDYIELPAGRTLALSFRGSSVLPLVAASPFEGRRFWYAVRGDDSNPRLTRIVDLRGVPRATLRYRIWYDLEEDWDYAYVSVSTDGGRRWTMLRTPSGTDANPNHNNLGWGYTGVSGGGERPRWITETVDLTPYAGQVIRLRFEVVTDDAVNRPGVALDAIEIPEIGLRDGAEEEAGWEAEGWARVAPEVPVRFALQVLRLRRDGEARVERLPLRADGTGEGLVEAGPDRRVVLAISALARFTTEPAPYTLRIALPQITGGWH</sequence>
<reference evidence="2" key="1">
    <citation type="submission" date="2017-06" db="EMBL/GenBank/DDBJ databases">
        <authorList>
            <person name="Varghese N."/>
            <person name="Submissions S."/>
        </authorList>
    </citation>
    <scope>NUCLEOTIDE SEQUENCE [LARGE SCALE GENOMIC DNA]</scope>
    <source>
        <strain evidence="2">JAD2</strain>
    </source>
</reference>
<dbReference type="InParanoid" id="A0A212RC31"/>
<protein>
    <submittedName>
        <fullName evidence="1">Uncharacterized protein conserved in bacteria</fullName>
    </submittedName>
</protein>
<dbReference type="EMBL" id="FYEK01000044">
    <property type="protein sequence ID" value="SNB69787.1"/>
    <property type="molecule type" value="Genomic_DNA"/>
</dbReference>
<name>A0A212RC31_9CHLR</name>
<accession>A0A212RC31</accession>
<proteinExistence type="predicted"/>
<evidence type="ECO:0000313" key="2">
    <source>
        <dbReference type="Proteomes" id="UP000197025"/>
    </source>
</evidence>
<dbReference type="Gene3D" id="2.60.120.260">
    <property type="entry name" value="Galactose-binding domain-like"/>
    <property type="match status" value="1"/>
</dbReference>
<dbReference type="Pfam" id="PF20773">
    <property type="entry name" value="InhA-like_MAM"/>
    <property type="match status" value="1"/>
</dbReference>
<keyword evidence="2" id="KW-1185">Reference proteome</keyword>
<gene>
    <name evidence="1" type="ORF">SAMN02746019_00010920</name>
</gene>
<organism evidence="1 2">
    <name type="scientific">Thermoflexus hugenholtzii JAD2</name>
    <dbReference type="NCBI Taxonomy" id="877466"/>
    <lineage>
        <taxon>Bacteria</taxon>
        <taxon>Bacillati</taxon>
        <taxon>Chloroflexota</taxon>
        <taxon>Thermoflexia</taxon>
        <taxon>Thermoflexales</taxon>
        <taxon>Thermoflexaceae</taxon>
        <taxon>Thermoflexus</taxon>
    </lineage>
</organism>
<dbReference type="Proteomes" id="UP000197025">
    <property type="component" value="Unassembled WGS sequence"/>
</dbReference>
<dbReference type="AlphaFoldDB" id="A0A212RC31"/>
<evidence type="ECO:0000313" key="1">
    <source>
        <dbReference type="EMBL" id="SNB69787.1"/>
    </source>
</evidence>